<dbReference type="NCBIfam" id="TIGR03837">
    <property type="entry name" value="efp_Arg_rhamno"/>
    <property type="match status" value="1"/>
</dbReference>
<keyword evidence="1" id="KW-0328">Glycosyltransferase</keyword>
<dbReference type="KEGG" id="plal:FXN65_16940"/>
<keyword evidence="2 8" id="KW-0808">Transferase</keyword>
<dbReference type="AlphaFoldDB" id="A0A5J6QPK8"/>
<dbReference type="GO" id="GO:0106361">
    <property type="term" value="F:protein-arginine rhamnosyltransferase activity"/>
    <property type="evidence" value="ECO:0007669"/>
    <property type="project" value="InterPro"/>
</dbReference>
<keyword evidence="8" id="KW-0251">Elongation factor</keyword>
<dbReference type="Pfam" id="PF10093">
    <property type="entry name" value="EarP"/>
    <property type="match status" value="1"/>
</dbReference>
<accession>A0A5J6QPK8</accession>
<comment type="function">
    <text evidence="3">Protein-arginine rhamnosyltransferase that catalyzes the transfer of a single rhamnose to elongation factor P (EF-P) on 'Lys-32', a modification required for EF-P-dependent rescue of polyproline stalled ribosomes.</text>
</comment>
<reference evidence="8 9" key="1">
    <citation type="submission" date="2019-08" db="EMBL/GenBank/DDBJ databases">
        <title>Whole-genome Sequencing of e-waste polymer degrading bacterium Pseudomonas sp. strain PE08.</title>
        <authorList>
            <person name="Kirdat K."/>
            <person name="Debbarma P."/>
            <person name="Narawade N."/>
            <person name="Suyal D."/>
            <person name="Thorat V."/>
            <person name="Shouche Y."/>
            <person name="Goel R."/>
            <person name="Yadav A."/>
        </authorList>
    </citation>
    <scope>NUCLEOTIDE SEQUENCE [LARGE SCALE GENOMIC DNA]</scope>
    <source>
        <strain evidence="8 9">PE08</strain>
    </source>
</reference>
<keyword evidence="9" id="KW-1185">Reference proteome</keyword>
<evidence type="ECO:0000256" key="3">
    <source>
        <dbReference type="ARBA" id="ARBA00024303"/>
    </source>
</evidence>
<proteinExistence type="inferred from homology"/>
<dbReference type="EMBL" id="CP043311">
    <property type="protein sequence ID" value="QEY63665.1"/>
    <property type="molecule type" value="Genomic_DNA"/>
</dbReference>
<dbReference type="InterPro" id="IPR016633">
    <property type="entry name" value="EarP"/>
</dbReference>
<sequence length="405" mass="45431">MLPLARLHGGHFVCAPHVLGKLRFSSGIRIVKWDIFCNVVDNFGDIGVTWRLARQLVAEHGQAVRLWVDEPAVFAPLCPRADPEAESQYQQGVEIRHWRKDWPAVEPADVVIEAFACQLPEPYLAAMAARADKPYWLNLEYLSAEDWVAGCHGLPSLQPNGLQKAFYFPGFVEGTGGLLREDALAERRQLFQADPEARRAFLEELGVELDAAALLISLFAYENAALAGWLDALATGERPVQLLVPVGRVLADLANWLGEEKLSAGECFRRGSLAIQILPFVSQDDYDRILWCCDFNAVRGEDSFVRAQWAGRPLLWHIYQQEEGAHWDKLEAFLALYCRDLSPSAAAALTEGWRAWNRGEGMGTAWNALLAQWPELVLHAERWCREQVARTDLAAGLVQFCTKRL</sequence>
<evidence type="ECO:0000256" key="2">
    <source>
        <dbReference type="ARBA" id="ARBA00022679"/>
    </source>
</evidence>
<name>A0A5J6QPK8_9GAMM</name>
<dbReference type="Proteomes" id="UP000327179">
    <property type="component" value="Chromosome"/>
</dbReference>
<comment type="catalytic activity">
    <reaction evidence="7">
        <text>dTDP-beta-L-rhamnose + L-arginyl-[protein] = N(omega)-(alpha-L-rhamnosyl)-L-arginyl-[protein] + dTDP + H(+)</text>
        <dbReference type="Rhea" id="RHEA:66692"/>
        <dbReference type="Rhea" id="RHEA-COMP:10532"/>
        <dbReference type="Rhea" id="RHEA-COMP:17096"/>
        <dbReference type="ChEBI" id="CHEBI:15378"/>
        <dbReference type="ChEBI" id="CHEBI:29965"/>
        <dbReference type="ChEBI" id="CHEBI:57510"/>
        <dbReference type="ChEBI" id="CHEBI:58369"/>
        <dbReference type="ChEBI" id="CHEBI:167445"/>
    </reaction>
    <physiologicalReaction direction="left-to-right" evidence="7">
        <dbReference type="Rhea" id="RHEA:66693"/>
    </physiologicalReaction>
</comment>
<organism evidence="8 9">
    <name type="scientific">Metapseudomonas lalkuanensis</name>
    <dbReference type="NCBI Taxonomy" id="2604832"/>
    <lineage>
        <taxon>Bacteria</taxon>
        <taxon>Pseudomonadati</taxon>
        <taxon>Pseudomonadota</taxon>
        <taxon>Gammaproteobacteria</taxon>
        <taxon>Pseudomonadales</taxon>
        <taxon>Pseudomonadaceae</taxon>
        <taxon>Metapseudomonas</taxon>
    </lineage>
</organism>
<comment type="similarity">
    <text evidence="4">Belongs to the glycosyltransferase 104 family.</text>
</comment>
<gene>
    <name evidence="8" type="primary">earP</name>
    <name evidence="8" type="ORF">FXN65_16940</name>
</gene>
<evidence type="ECO:0000256" key="7">
    <source>
        <dbReference type="ARBA" id="ARBA00048472"/>
    </source>
</evidence>
<dbReference type="PIRSF" id="PIRSF015557">
    <property type="entry name" value="UCP015557"/>
    <property type="match status" value="1"/>
</dbReference>
<evidence type="ECO:0000256" key="5">
    <source>
        <dbReference type="ARBA" id="ARBA00024416"/>
    </source>
</evidence>
<evidence type="ECO:0000313" key="9">
    <source>
        <dbReference type="Proteomes" id="UP000327179"/>
    </source>
</evidence>
<evidence type="ECO:0000256" key="1">
    <source>
        <dbReference type="ARBA" id="ARBA00022676"/>
    </source>
</evidence>
<keyword evidence="8" id="KW-0648">Protein biosynthesis</keyword>
<protein>
    <recommendedName>
        <fullName evidence="5">Protein-arginine rhamnosyltransferase</fullName>
    </recommendedName>
    <alternativeName>
        <fullName evidence="6">EF-P arginine rhamnosyltransferase</fullName>
    </alternativeName>
</protein>
<dbReference type="GO" id="GO:0003746">
    <property type="term" value="F:translation elongation factor activity"/>
    <property type="evidence" value="ECO:0007669"/>
    <property type="project" value="UniProtKB-KW"/>
</dbReference>
<evidence type="ECO:0000256" key="6">
    <source>
        <dbReference type="ARBA" id="ARBA00030025"/>
    </source>
</evidence>
<evidence type="ECO:0000256" key="4">
    <source>
        <dbReference type="ARBA" id="ARBA00024346"/>
    </source>
</evidence>
<evidence type="ECO:0000313" key="8">
    <source>
        <dbReference type="EMBL" id="QEY63665.1"/>
    </source>
</evidence>